<dbReference type="RefSeq" id="WP_242774098.1">
    <property type="nucleotide sequence ID" value="NZ_JALDAY010000013.1"/>
</dbReference>
<dbReference type="InterPro" id="IPR038461">
    <property type="entry name" value="Schlafen_AlbA_2_dom_sf"/>
</dbReference>
<keyword evidence="2" id="KW-0547">Nucleotide-binding</keyword>
<sequence>MVTTAVADKLAESDDLDWKEVSPNFAPKPGIWNEFAKDVAAMANTRGGLLVYGVSDQIDLVGVDLVAADKKQMLSAVHNGIQPYISGIDFIELRAPGGSGPDLLVVDVPPSELAPHFQYGWEQRDKDRVTFNAPYRINDDTFYMTEHQVARAYQERFARRATADALLKDRLAEVTDVVLSESEDFHA</sequence>
<dbReference type="Gene3D" id="3.30.950.30">
    <property type="entry name" value="Schlafen, AAA domain"/>
    <property type="match status" value="1"/>
</dbReference>
<name>A0ABS9YK87_9ACTN</name>
<proteinExistence type="predicted"/>
<dbReference type="Proteomes" id="UP001165269">
    <property type="component" value="Unassembled WGS sequence"/>
</dbReference>
<dbReference type="Pfam" id="PF04326">
    <property type="entry name" value="SLFN_AlbA_2"/>
    <property type="match status" value="1"/>
</dbReference>
<reference evidence="2" key="1">
    <citation type="submission" date="2022-03" db="EMBL/GenBank/DDBJ databases">
        <title>Streptomyces 7R015 and 7R016 isolated from Barleria lupulina in Thailand.</title>
        <authorList>
            <person name="Kanchanasin P."/>
            <person name="Phongsopitanun W."/>
            <person name="Tanasupawat S."/>
        </authorList>
    </citation>
    <scope>NUCLEOTIDE SEQUENCE</scope>
    <source>
        <strain evidence="2">7R015</strain>
    </source>
</reference>
<comment type="caution">
    <text evidence="2">The sequence shown here is derived from an EMBL/GenBank/DDBJ whole genome shotgun (WGS) entry which is preliminary data.</text>
</comment>
<evidence type="ECO:0000313" key="2">
    <source>
        <dbReference type="EMBL" id="MCI3276986.1"/>
    </source>
</evidence>
<gene>
    <name evidence="2" type="ORF">MQP27_38575</name>
</gene>
<evidence type="ECO:0000259" key="1">
    <source>
        <dbReference type="Pfam" id="PF04326"/>
    </source>
</evidence>
<dbReference type="EMBL" id="JALDAY010000013">
    <property type="protein sequence ID" value="MCI3276986.1"/>
    <property type="molecule type" value="Genomic_DNA"/>
</dbReference>
<accession>A0ABS9YK87</accession>
<feature type="domain" description="Schlafen AlbA-2" evidence="1">
    <location>
        <begin position="12"/>
        <end position="121"/>
    </location>
</feature>
<organism evidence="2 3">
    <name type="scientific">Streptomyces cylindrosporus</name>
    <dbReference type="NCBI Taxonomy" id="2927583"/>
    <lineage>
        <taxon>Bacteria</taxon>
        <taxon>Bacillati</taxon>
        <taxon>Actinomycetota</taxon>
        <taxon>Actinomycetes</taxon>
        <taxon>Kitasatosporales</taxon>
        <taxon>Streptomycetaceae</taxon>
        <taxon>Streptomyces</taxon>
    </lineage>
</organism>
<dbReference type="InterPro" id="IPR007421">
    <property type="entry name" value="Schlafen_AlbA_2_dom"/>
</dbReference>
<dbReference type="GO" id="GO:0005524">
    <property type="term" value="F:ATP binding"/>
    <property type="evidence" value="ECO:0007669"/>
    <property type="project" value="UniProtKB-KW"/>
</dbReference>
<evidence type="ECO:0000313" key="3">
    <source>
        <dbReference type="Proteomes" id="UP001165269"/>
    </source>
</evidence>
<protein>
    <submittedName>
        <fullName evidence="2">ATP-binding protein</fullName>
    </submittedName>
</protein>
<keyword evidence="3" id="KW-1185">Reference proteome</keyword>
<keyword evidence="2" id="KW-0067">ATP-binding</keyword>